<accession>A0AA38I868</accession>
<evidence type="ECO:0000313" key="2">
    <source>
        <dbReference type="EMBL" id="KAJ3652918.1"/>
    </source>
</evidence>
<keyword evidence="1" id="KW-0732">Signal</keyword>
<gene>
    <name evidence="2" type="ORF">Zmor_018842</name>
</gene>
<comment type="caution">
    <text evidence="2">The sequence shown here is derived from an EMBL/GenBank/DDBJ whole genome shotgun (WGS) entry which is preliminary data.</text>
</comment>
<dbReference type="AlphaFoldDB" id="A0AA38I868"/>
<dbReference type="SMART" id="SM00700">
    <property type="entry name" value="JHBP"/>
    <property type="match status" value="1"/>
</dbReference>
<dbReference type="Proteomes" id="UP001168821">
    <property type="component" value="Unassembled WGS sequence"/>
</dbReference>
<feature type="chain" id="PRO_5041309688" description="Circadian clock-controlled protein" evidence="1">
    <location>
        <begin position="20"/>
        <end position="249"/>
    </location>
</feature>
<dbReference type="EMBL" id="JALNTZ010000005">
    <property type="protein sequence ID" value="KAJ3652918.1"/>
    <property type="molecule type" value="Genomic_DNA"/>
</dbReference>
<evidence type="ECO:0000313" key="3">
    <source>
        <dbReference type="Proteomes" id="UP001168821"/>
    </source>
</evidence>
<feature type="signal peptide" evidence="1">
    <location>
        <begin position="1"/>
        <end position="19"/>
    </location>
</feature>
<keyword evidence="3" id="KW-1185">Reference proteome</keyword>
<dbReference type="PANTHER" id="PTHR11008:SF32">
    <property type="entry name" value="CIRCADIAN CLOCK-CONTROLLED PROTEIN DAYWAKE-RELATED"/>
    <property type="match status" value="1"/>
</dbReference>
<name>A0AA38I868_9CUCU</name>
<dbReference type="InterPro" id="IPR010562">
    <property type="entry name" value="Haemolymph_juvenile_hormone-bd"/>
</dbReference>
<dbReference type="PANTHER" id="PTHR11008">
    <property type="entry name" value="PROTEIN TAKEOUT-LIKE PROTEIN"/>
    <property type="match status" value="1"/>
</dbReference>
<evidence type="ECO:0000256" key="1">
    <source>
        <dbReference type="SAM" id="SignalP"/>
    </source>
</evidence>
<proteinExistence type="predicted"/>
<dbReference type="GO" id="GO:0005615">
    <property type="term" value="C:extracellular space"/>
    <property type="evidence" value="ECO:0007669"/>
    <property type="project" value="TreeGrafter"/>
</dbReference>
<sequence>MKTTISSVCVLIILTFSYCAELPPSFKKCNIKQSDFKKCLSNAVQNAIQQLKDPIPKLGLHSIDPFWMETLTMEVGNASEGLHQIWSNVTVYGLSKPVATDASWISGSVITLDLEVSYDRTLVFASNYEAHGAVLLLPVDVFSSFRCEFVKGGKIKVTYKIQKPKKGNGYFKLISTKVVLEPKRAKYIFTKVFENQNLTDALNSEMYKNWEGAWKFIHGFLNVYDPFFDALLRSILEKVPADQIIDGLD</sequence>
<organism evidence="2 3">
    <name type="scientific">Zophobas morio</name>
    <dbReference type="NCBI Taxonomy" id="2755281"/>
    <lineage>
        <taxon>Eukaryota</taxon>
        <taxon>Metazoa</taxon>
        <taxon>Ecdysozoa</taxon>
        <taxon>Arthropoda</taxon>
        <taxon>Hexapoda</taxon>
        <taxon>Insecta</taxon>
        <taxon>Pterygota</taxon>
        <taxon>Neoptera</taxon>
        <taxon>Endopterygota</taxon>
        <taxon>Coleoptera</taxon>
        <taxon>Polyphaga</taxon>
        <taxon>Cucujiformia</taxon>
        <taxon>Tenebrionidae</taxon>
        <taxon>Zophobas</taxon>
    </lineage>
</organism>
<dbReference type="Gene3D" id="3.15.10.30">
    <property type="entry name" value="Haemolymph juvenile hormone binding protein"/>
    <property type="match status" value="1"/>
</dbReference>
<evidence type="ECO:0008006" key="4">
    <source>
        <dbReference type="Google" id="ProtNLM"/>
    </source>
</evidence>
<protein>
    <recommendedName>
        <fullName evidence="4">Circadian clock-controlled protein</fullName>
    </recommendedName>
</protein>
<dbReference type="Pfam" id="PF06585">
    <property type="entry name" value="JHBP"/>
    <property type="match status" value="1"/>
</dbReference>
<dbReference type="InterPro" id="IPR038606">
    <property type="entry name" value="To_sf"/>
</dbReference>
<reference evidence="2" key="1">
    <citation type="journal article" date="2023" name="G3 (Bethesda)">
        <title>Whole genome assemblies of Zophobas morio and Tenebrio molitor.</title>
        <authorList>
            <person name="Kaur S."/>
            <person name="Stinson S.A."/>
            <person name="diCenzo G.C."/>
        </authorList>
    </citation>
    <scope>NUCLEOTIDE SEQUENCE</scope>
    <source>
        <strain evidence="2">QUZm001</strain>
    </source>
</reference>